<proteinExistence type="predicted"/>
<reference evidence="1 2" key="1">
    <citation type="submission" date="2021-03" db="EMBL/GenBank/DDBJ databases">
        <title>Caproiciproducens sp. nov. isolated from feces of cow.</title>
        <authorList>
            <person name="Choi J.-Y."/>
        </authorList>
    </citation>
    <scope>NUCLEOTIDE SEQUENCE [LARGE SCALE GENOMIC DNA]</scope>
    <source>
        <strain evidence="1 2">AGMB10547</strain>
    </source>
</reference>
<evidence type="ECO:0008006" key="3">
    <source>
        <dbReference type="Google" id="ProtNLM"/>
    </source>
</evidence>
<keyword evidence="2" id="KW-1185">Reference proteome</keyword>
<gene>
    <name evidence="1" type="ORF">J5W02_11445</name>
</gene>
<name>A0ABS7DQ72_9FIRM</name>
<comment type="caution">
    <text evidence="1">The sequence shown here is derived from an EMBL/GenBank/DDBJ whole genome shotgun (WGS) entry which is preliminary data.</text>
</comment>
<evidence type="ECO:0000313" key="1">
    <source>
        <dbReference type="EMBL" id="MBW7573423.1"/>
    </source>
</evidence>
<organism evidence="1 2">
    <name type="scientific">Caproiciproducens faecalis</name>
    <dbReference type="NCBI Taxonomy" id="2820301"/>
    <lineage>
        <taxon>Bacteria</taxon>
        <taxon>Bacillati</taxon>
        <taxon>Bacillota</taxon>
        <taxon>Clostridia</taxon>
        <taxon>Eubacteriales</taxon>
        <taxon>Acutalibacteraceae</taxon>
        <taxon>Caproiciproducens</taxon>
    </lineage>
</organism>
<sequence>MNPFVLLLRKRLAVFCALLVLTAGMGLLTACRSGPPKDESSAADSRAALSDSETVQQKSLSSLSAEQGRIESDLQTILSSPLHSSNPNDYIIAHQQEYERIVKQGETALNYLLGEFKDGRSEGLRGEVMKAICMELLGDKNNVPEGSYETAQEWYEKFVPLEPRSLPKTDCWEKTQDEVLNFVYTAALNKYDPQKEDTVTIAAPVLYGSETQGTAVRAFATVYVQDFQVIGNTVCERSGAVIPAAISGTLSTDGRTVSCTGYTQAKDGSDWAPSIREFCGAHKDIAEKMIAGYSEDDFQTLMKKNLQYYLQSAGITPAYYSDSIEKVSFSDYLSER</sequence>
<dbReference type="Proteomes" id="UP000719942">
    <property type="component" value="Unassembled WGS sequence"/>
</dbReference>
<evidence type="ECO:0000313" key="2">
    <source>
        <dbReference type="Proteomes" id="UP000719942"/>
    </source>
</evidence>
<accession>A0ABS7DQ72</accession>
<dbReference type="EMBL" id="JAGFNZ010000004">
    <property type="protein sequence ID" value="MBW7573423.1"/>
    <property type="molecule type" value="Genomic_DNA"/>
</dbReference>
<dbReference type="RefSeq" id="WP_219965822.1">
    <property type="nucleotide sequence ID" value="NZ_JAGFNZ010000004.1"/>
</dbReference>
<protein>
    <recommendedName>
        <fullName evidence="3">Mannosyl-glycoprotein endo-beta-N-acetylglucosaminidase</fullName>
    </recommendedName>
</protein>